<keyword evidence="2 4" id="KW-0012">Acyltransferase</keyword>
<dbReference type="InterPro" id="IPR000182">
    <property type="entry name" value="GNAT_dom"/>
</dbReference>
<gene>
    <name evidence="4" type="ORF">QO005_000290</name>
</gene>
<name>A0ABU0I6Y6_9HYPH</name>
<evidence type="ECO:0000256" key="2">
    <source>
        <dbReference type="ARBA" id="ARBA00023315"/>
    </source>
</evidence>
<comment type="caution">
    <text evidence="4">The sequence shown here is derived from an EMBL/GenBank/DDBJ whole genome shotgun (WGS) entry which is preliminary data.</text>
</comment>
<feature type="domain" description="N-acetyltransferase" evidence="3">
    <location>
        <begin position="2"/>
        <end position="158"/>
    </location>
</feature>
<protein>
    <submittedName>
        <fullName evidence="4">Ribosomal-protein-alanine N-acetyltransferase</fullName>
        <ecNumber evidence="4">2.3.1.267</ecNumber>
    </submittedName>
</protein>
<dbReference type="Gene3D" id="3.40.630.30">
    <property type="match status" value="1"/>
</dbReference>
<evidence type="ECO:0000259" key="3">
    <source>
        <dbReference type="PROSITE" id="PS51186"/>
    </source>
</evidence>
<dbReference type="PANTHER" id="PTHR43877">
    <property type="entry name" value="AMINOALKYLPHOSPHONATE N-ACETYLTRANSFERASE-RELATED-RELATED"/>
    <property type="match status" value="1"/>
</dbReference>
<dbReference type="RefSeq" id="WP_307156194.1">
    <property type="nucleotide sequence ID" value="NZ_JAUSWH010000001.1"/>
</dbReference>
<dbReference type="InterPro" id="IPR050832">
    <property type="entry name" value="Bact_Acetyltransf"/>
</dbReference>
<keyword evidence="5" id="KW-1185">Reference proteome</keyword>
<organism evidence="4 5">
    <name type="scientific">Rhizobium paknamense</name>
    <dbReference type="NCBI Taxonomy" id="1206817"/>
    <lineage>
        <taxon>Bacteria</taxon>
        <taxon>Pseudomonadati</taxon>
        <taxon>Pseudomonadota</taxon>
        <taxon>Alphaproteobacteria</taxon>
        <taxon>Hyphomicrobiales</taxon>
        <taxon>Rhizobiaceae</taxon>
        <taxon>Rhizobium/Agrobacterium group</taxon>
        <taxon>Rhizobium</taxon>
    </lineage>
</organism>
<evidence type="ECO:0000313" key="4">
    <source>
        <dbReference type="EMBL" id="MDQ0453975.1"/>
    </source>
</evidence>
<dbReference type="Proteomes" id="UP001235269">
    <property type="component" value="Unassembled WGS sequence"/>
</dbReference>
<dbReference type="EMBL" id="JAUSWH010000001">
    <property type="protein sequence ID" value="MDQ0453975.1"/>
    <property type="molecule type" value="Genomic_DNA"/>
</dbReference>
<sequence length="171" mass="19429">MAAIRGAHPDELGILAEIGFRAWERAMIPVGESRAMVENARIAFKNFTRSSPITITVVENHGRPMGWAAREMLDERISDFWIDPDHLRKGYGSVLLSAVEDAIRHAGYEETRLETHARNREAVQFFKSHGFGIQWLSVVYNPKLDRDMETVGMAKRLVQDERLTYGPGAIY</sequence>
<evidence type="ECO:0000313" key="5">
    <source>
        <dbReference type="Proteomes" id="UP001235269"/>
    </source>
</evidence>
<dbReference type="GO" id="GO:0008999">
    <property type="term" value="F:protein-N-terminal-alanine acetyltransferase activity"/>
    <property type="evidence" value="ECO:0007669"/>
    <property type="project" value="UniProtKB-EC"/>
</dbReference>
<dbReference type="EC" id="2.3.1.267" evidence="4"/>
<dbReference type="InterPro" id="IPR016181">
    <property type="entry name" value="Acyl_CoA_acyltransferase"/>
</dbReference>
<dbReference type="PANTHER" id="PTHR43877:SF2">
    <property type="entry name" value="AMINOALKYLPHOSPHONATE N-ACETYLTRANSFERASE-RELATED"/>
    <property type="match status" value="1"/>
</dbReference>
<dbReference type="CDD" id="cd04301">
    <property type="entry name" value="NAT_SF"/>
    <property type="match status" value="1"/>
</dbReference>
<accession>A0ABU0I6Y6</accession>
<dbReference type="Pfam" id="PF00583">
    <property type="entry name" value="Acetyltransf_1"/>
    <property type="match status" value="1"/>
</dbReference>
<reference evidence="4 5" key="1">
    <citation type="submission" date="2023-07" db="EMBL/GenBank/DDBJ databases">
        <title>Genomic Encyclopedia of Type Strains, Phase IV (KMG-IV): sequencing the most valuable type-strain genomes for metagenomic binning, comparative biology and taxonomic classification.</title>
        <authorList>
            <person name="Goeker M."/>
        </authorList>
    </citation>
    <scope>NUCLEOTIDE SEQUENCE [LARGE SCALE GENOMIC DNA]</scope>
    <source>
        <strain evidence="4 5">DSM 100301</strain>
    </source>
</reference>
<dbReference type="SUPFAM" id="SSF55729">
    <property type="entry name" value="Acyl-CoA N-acyltransferases (Nat)"/>
    <property type="match status" value="1"/>
</dbReference>
<keyword evidence="1 4" id="KW-0808">Transferase</keyword>
<dbReference type="PROSITE" id="PS51186">
    <property type="entry name" value="GNAT"/>
    <property type="match status" value="1"/>
</dbReference>
<proteinExistence type="predicted"/>
<evidence type="ECO:0000256" key="1">
    <source>
        <dbReference type="ARBA" id="ARBA00022679"/>
    </source>
</evidence>